<accession>A0A671PUZ4</accession>
<keyword evidence="4" id="KW-0391">Immunity</keyword>
<keyword evidence="5" id="KW-0342">GTP-binding</keyword>
<dbReference type="CDD" id="cd01851">
    <property type="entry name" value="GBP"/>
    <property type="match status" value="1"/>
</dbReference>
<dbReference type="InterPro" id="IPR037684">
    <property type="entry name" value="GBP_C"/>
</dbReference>
<organism evidence="9 10">
    <name type="scientific">Sinocyclocheilus anshuiensis</name>
    <dbReference type="NCBI Taxonomy" id="1608454"/>
    <lineage>
        <taxon>Eukaryota</taxon>
        <taxon>Metazoa</taxon>
        <taxon>Chordata</taxon>
        <taxon>Craniata</taxon>
        <taxon>Vertebrata</taxon>
        <taxon>Euteleostomi</taxon>
        <taxon>Actinopterygii</taxon>
        <taxon>Neopterygii</taxon>
        <taxon>Teleostei</taxon>
        <taxon>Ostariophysi</taxon>
        <taxon>Cypriniformes</taxon>
        <taxon>Cyprinidae</taxon>
        <taxon>Cyprininae</taxon>
        <taxon>Sinocyclocheilus</taxon>
    </lineage>
</organism>
<reference evidence="9" key="1">
    <citation type="submission" date="2025-08" db="UniProtKB">
        <authorList>
            <consortium name="Ensembl"/>
        </authorList>
    </citation>
    <scope>IDENTIFICATION</scope>
</reference>
<evidence type="ECO:0000256" key="7">
    <source>
        <dbReference type="SAM" id="Coils"/>
    </source>
</evidence>
<dbReference type="FunFam" id="1.20.1000.10:FF:000001">
    <property type="entry name" value="Guanylate binding protein 1"/>
    <property type="match status" value="1"/>
</dbReference>
<evidence type="ECO:0000256" key="3">
    <source>
        <dbReference type="ARBA" id="ARBA00022801"/>
    </source>
</evidence>
<dbReference type="Gene3D" id="3.40.50.300">
    <property type="entry name" value="P-loop containing nucleotide triphosphate hydrolases"/>
    <property type="match status" value="1"/>
</dbReference>
<dbReference type="SUPFAM" id="SSF52540">
    <property type="entry name" value="P-loop containing nucleoside triphosphate hydrolases"/>
    <property type="match status" value="1"/>
</dbReference>
<keyword evidence="1" id="KW-0399">Innate immunity</keyword>
<evidence type="ECO:0000259" key="8">
    <source>
        <dbReference type="PROSITE" id="PS51715"/>
    </source>
</evidence>
<evidence type="ECO:0000256" key="6">
    <source>
        <dbReference type="PROSITE-ProRule" id="PRU01052"/>
    </source>
</evidence>
<evidence type="ECO:0000313" key="9">
    <source>
        <dbReference type="Ensembl" id="ENSSANP00000063042.1"/>
    </source>
</evidence>
<evidence type="ECO:0000256" key="5">
    <source>
        <dbReference type="ARBA" id="ARBA00023134"/>
    </source>
</evidence>
<feature type="domain" description="GB1/RHD3-type G" evidence="8">
    <location>
        <begin position="30"/>
        <end position="263"/>
    </location>
</feature>
<sequence length="585" mass="66646">MDKPVCLIDTASDGKLCVQGSALQVLEQIQQPVVVVAVVGLYRTGKSYLMNRLAGKQTGFALGSTIESKTKGIWMWCVPHPTKAETTLVLLDTEGLGDVDKGDSKHDTRIFSLAVLLSSTLVLNSRGTIDNRAIEELQYVTELTEYIKIKSPDEAVDDAEFVKFFPSFIWAVRDFTLQLNIDGKDATEDEYLEFALKLKLVNNYNLPRECIRKYFPSRKCFTFPFPTNPDNVSYLETLDPAEISQRFLEVTGRFCQFIFDQSQVKNLKDGHTVTGRVLGHLVKTYVDTIASGAVPCLENAVISMALIENEAAVKEGLEVYQSGMEKLKKSFPLELNEITSEHQCFSLMATQTFMKRSFRDSDGKYLASLEVGGINELFDGYLCQNEQASKKRCEDLLSSLSATMTEKLKQGIFAKSGGYDLFCKDLEDIVKKYNSQTNKEVKAEAVFKVFLKQKSVDSKAILQADKRLTEKEKKIKEKAILLEQEIKAKEEAQRQLLEKMEAERQSNEERMRQMKEKMDEEMRLQREEAERAMDSKLREQAALLEKGFQEKADRMSQEMEEFKRQNAEAESNRAREFAELLYLYI</sequence>
<keyword evidence="7" id="KW-0175">Coiled coil</keyword>
<dbReference type="AlphaFoldDB" id="A0A671PUZ4"/>
<reference evidence="9" key="2">
    <citation type="submission" date="2025-09" db="UniProtKB">
        <authorList>
            <consortium name="Ensembl"/>
        </authorList>
    </citation>
    <scope>IDENTIFICATION</scope>
</reference>
<keyword evidence="10" id="KW-1185">Reference proteome</keyword>
<dbReference type="Pfam" id="PF02841">
    <property type="entry name" value="GBP_C"/>
    <property type="match status" value="1"/>
</dbReference>
<dbReference type="PANTHER" id="PTHR10751">
    <property type="entry name" value="GUANYLATE BINDING PROTEIN"/>
    <property type="match status" value="1"/>
</dbReference>
<feature type="coiled-coil region" evidence="7">
    <location>
        <begin position="472"/>
        <end position="579"/>
    </location>
</feature>
<dbReference type="InterPro" id="IPR003191">
    <property type="entry name" value="Guanylate-bd/ATL_C"/>
</dbReference>
<dbReference type="Ensembl" id="ENSSANT00000067018.1">
    <property type="protein sequence ID" value="ENSSANP00000063042.1"/>
    <property type="gene ID" value="ENSSANG00000031433.1"/>
</dbReference>
<evidence type="ECO:0000256" key="2">
    <source>
        <dbReference type="ARBA" id="ARBA00022741"/>
    </source>
</evidence>
<dbReference type="CDD" id="cd16269">
    <property type="entry name" value="GBP_C"/>
    <property type="match status" value="1"/>
</dbReference>
<dbReference type="GO" id="GO:0005525">
    <property type="term" value="F:GTP binding"/>
    <property type="evidence" value="ECO:0007669"/>
    <property type="project" value="UniProtKB-KW"/>
</dbReference>
<comment type="similarity">
    <text evidence="6">Belongs to the TRAFAC class dynamin-like GTPase superfamily. GB1/RHD3 GTPase family.</text>
</comment>
<evidence type="ECO:0000256" key="1">
    <source>
        <dbReference type="ARBA" id="ARBA00022588"/>
    </source>
</evidence>
<dbReference type="Proteomes" id="UP000472260">
    <property type="component" value="Unassembled WGS sequence"/>
</dbReference>
<dbReference type="Pfam" id="PF02263">
    <property type="entry name" value="GBP"/>
    <property type="match status" value="1"/>
</dbReference>
<dbReference type="Gene3D" id="1.20.1000.10">
    <property type="entry name" value="Guanylate-binding protein, C-terminal domain"/>
    <property type="match status" value="1"/>
</dbReference>
<dbReference type="InterPro" id="IPR030386">
    <property type="entry name" value="G_GB1_RHD3_dom"/>
</dbReference>
<dbReference type="GO" id="GO:0003924">
    <property type="term" value="F:GTPase activity"/>
    <property type="evidence" value="ECO:0007669"/>
    <property type="project" value="InterPro"/>
</dbReference>
<dbReference type="InterPro" id="IPR027417">
    <property type="entry name" value="P-loop_NTPase"/>
</dbReference>
<keyword evidence="2" id="KW-0547">Nucleotide-binding</keyword>
<dbReference type="GO" id="GO:0045087">
    <property type="term" value="P:innate immune response"/>
    <property type="evidence" value="ECO:0007669"/>
    <property type="project" value="UniProtKB-KW"/>
</dbReference>
<keyword evidence="3" id="KW-0378">Hydrolase</keyword>
<proteinExistence type="inferred from homology"/>
<gene>
    <name evidence="9" type="primary">LOC107660252</name>
</gene>
<dbReference type="FunFam" id="3.40.50.300:FF:002581">
    <property type="entry name" value="Guanylate-binding protein 4"/>
    <property type="match status" value="1"/>
</dbReference>
<name>A0A671PUZ4_9TELE</name>
<dbReference type="PROSITE" id="PS51715">
    <property type="entry name" value="G_GB1_RHD3"/>
    <property type="match status" value="1"/>
</dbReference>
<dbReference type="InterPro" id="IPR015894">
    <property type="entry name" value="Guanylate-bd_N"/>
</dbReference>
<evidence type="ECO:0000256" key="4">
    <source>
        <dbReference type="ARBA" id="ARBA00022859"/>
    </source>
</evidence>
<dbReference type="SUPFAM" id="SSF48340">
    <property type="entry name" value="Interferon-induced guanylate-binding protein 1 (GBP1), C-terminal domain"/>
    <property type="match status" value="1"/>
</dbReference>
<protein>
    <submittedName>
        <fullName evidence="9">Guanylate-binding protein 6-like</fullName>
    </submittedName>
</protein>
<evidence type="ECO:0000313" key="10">
    <source>
        <dbReference type="Proteomes" id="UP000472260"/>
    </source>
</evidence>
<dbReference type="InterPro" id="IPR036543">
    <property type="entry name" value="Guanylate-bd_C_sf"/>
</dbReference>